<dbReference type="RefSeq" id="WP_301415730.1">
    <property type="nucleotide sequence ID" value="NZ_CP098023.1"/>
</dbReference>
<evidence type="ECO:0000313" key="1">
    <source>
        <dbReference type="EMBL" id="WKD49884.1"/>
    </source>
</evidence>
<sequence>MHQARLENINALFLDYRRHFETGNAEEIADFYRFPLHYYRENGDKLVIHRSAFVQQVHKLLSAYRRLAVNQILGTVTEVLALNNFSSLASVRWTLLHQQDNTRTGELYSSQTRYLITETPPSLKVDGLFIVDESAKIREAVRARKRLLL</sequence>
<accession>A0ABY9EA17</accession>
<evidence type="ECO:0008006" key="3">
    <source>
        <dbReference type="Google" id="ProtNLM"/>
    </source>
</evidence>
<keyword evidence="2" id="KW-1185">Reference proteome</keyword>
<name>A0ABY9EA17_9GAMM</name>
<gene>
    <name evidence="1" type="ORF">M8T91_00195</name>
</gene>
<organism evidence="1 2">
    <name type="scientific">Microbulbifer spongiae</name>
    <dbReference type="NCBI Taxonomy" id="2944933"/>
    <lineage>
        <taxon>Bacteria</taxon>
        <taxon>Pseudomonadati</taxon>
        <taxon>Pseudomonadota</taxon>
        <taxon>Gammaproteobacteria</taxon>
        <taxon>Cellvibrionales</taxon>
        <taxon>Microbulbiferaceae</taxon>
        <taxon>Microbulbifer</taxon>
    </lineage>
</organism>
<proteinExistence type="predicted"/>
<dbReference type="EMBL" id="CP098023">
    <property type="protein sequence ID" value="WKD49884.1"/>
    <property type="molecule type" value="Genomic_DNA"/>
</dbReference>
<dbReference type="Proteomes" id="UP001321520">
    <property type="component" value="Chromosome"/>
</dbReference>
<protein>
    <recommendedName>
        <fullName evidence="3">Nuclear transport factor 2 family protein</fullName>
    </recommendedName>
</protein>
<reference evidence="1 2" key="1">
    <citation type="submission" date="2022-05" db="EMBL/GenBank/DDBJ databases">
        <title>Microbulbifer sp. nov., isolated from sponge.</title>
        <authorList>
            <person name="Gao L."/>
        </authorList>
    </citation>
    <scope>NUCLEOTIDE SEQUENCE [LARGE SCALE GENOMIC DNA]</scope>
    <source>
        <strain evidence="1 2">MI-G</strain>
    </source>
</reference>
<evidence type="ECO:0000313" key="2">
    <source>
        <dbReference type="Proteomes" id="UP001321520"/>
    </source>
</evidence>